<name>A0A081CU24_9HYPH</name>
<comment type="caution">
    <text evidence="1">The sequence shown here is derived from an EMBL/GenBank/DDBJ whole genome shotgun (WGS) entry which is preliminary data.</text>
</comment>
<gene>
    <name evidence="1" type="ORF">RRU01S_10_00080</name>
</gene>
<evidence type="ECO:0000313" key="1">
    <source>
        <dbReference type="EMBL" id="GAK70170.1"/>
    </source>
</evidence>
<reference evidence="1 2" key="1">
    <citation type="submission" date="2014-08" db="EMBL/GenBank/DDBJ databases">
        <title>Whole genome shotgun sequence of Rhizobium rubi NBRC 13261.</title>
        <authorList>
            <person name="Katano-Makiyama Y."/>
            <person name="Hosoyama A."/>
            <person name="Hashimoto M."/>
            <person name="Hosoyama Y."/>
            <person name="Noguchi M."/>
            <person name="Tsuchikane K."/>
            <person name="Uohara A."/>
            <person name="Ohji S."/>
            <person name="Ichikawa N."/>
            <person name="Kimura A."/>
            <person name="Yamazoe A."/>
            <person name="Fujita N."/>
        </authorList>
    </citation>
    <scope>NUCLEOTIDE SEQUENCE [LARGE SCALE GENOMIC DNA]</scope>
    <source>
        <strain evidence="1 2">NBRC 13261</strain>
    </source>
</reference>
<dbReference type="Proteomes" id="UP000028701">
    <property type="component" value="Unassembled WGS sequence"/>
</dbReference>
<dbReference type="AlphaFoldDB" id="A0A081CU24"/>
<accession>A0A081CU24</accession>
<dbReference type="EMBL" id="BBJU01000010">
    <property type="protein sequence ID" value="GAK70170.1"/>
    <property type="molecule type" value="Genomic_DNA"/>
</dbReference>
<protein>
    <submittedName>
        <fullName evidence="1">Uncharacterized protein</fullName>
    </submittedName>
</protein>
<organism evidence="1 2">
    <name type="scientific">Agrobacterium rubi TR3 = NBRC 13261</name>
    <dbReference type="NCBI Taxonomy" id="1368415"/>
    <lineage>
        <taxon>Bacteria</taxon>
        <taxon>Pseudomonadati</taxon>
        <taxon>Pseudomonadota</taxon>
        <taxon>Alphaproteobacteria</taxon>
        <taxon>Hyphomicrobiales</taxon>
        <taxon>Rhizobiaceae</taxon>
        <taxon>Rhizobium/Agrobacterium group</taxon>
        <taxon>Agrobacterium</taxon>
    </lineage>
</organism>
<proteinExistence type="predicted"/>
<sequence length="106" mass="11477">MRAAMIALSVARLAFALGVRRLGNLFAIRVGQSRVLRWFRTALPAPATLALLRLRVSLVSAIWCGIRLGIGAVKLRRSASVPGLAVTPAFATTGALRIPFFHRRCP</sequence>
<evidence type="ECO:0000313" key="2">
    <source>
        <dbReference type="Proteomes" id="UP000028701"/>
    </source>
</evidence>